<dbReference type="InterPro" id="IPR032710">
    <property type="entry name" value="NTF2-like_dom_sf"/>
</dbReference>
<keyword evidence="2" id="KW-1185">Reference proteome</keyword>
<protein>
    <recommendedName>
        <fullName evidence="3">DUF4829 domain-containing protein</fullName>
    </recommendedName>
</protein>
<dbReference type="OrthoDB" id="2720594at2"/>
<evidence type="ECO:0000313" key="1">
    <source>
        <dbReference type="EMBL" id="PPA70370.1"/>
    </source>
</evidence>
<evidence type="ECO:0008006" key="3">
    <source>
        <dbReference type="Google" id="ProtNLM"/>
    </source>
</evidence>
<dbReference type="Proteomes" id="UP000239047">
    <property type="component" value="Unassembled WGS sequence"/>
</dbReference>
<dbReference type="RefSeq" id="WP_104058320.1">
    <property type="nucleotide sequence ID" value="NZ_PREZ01000004.1"/>
</dbReference>
<gene>
    <name evidence="1" type="ORF">C4B60_12390</name>
</gene>
<dbReference type="SUPFAM" id="SSF54427">
    <property type="entry name" value="NTF2-like"/>
    <property type="match status" value="1"/>
</dbReference>
<evidence type="ECO:0000313" key="2">
    <source>
        <dbReference type="Proteomes" id="UP000239047"/>
    </source>
</evidence>
<organism evidence="1 2">
    <name type="scientific">Jeotgalibacillus proteolyticus</name>
    <dbReference type="NCBI Taxonomy" id="2082395"/>
    <lineage>
        <taxon>Bacteria</taxon>
        <taxon>Bacillati</taxon>
        <taxon>Bacillota</taxon>
        <taxon>Bacilli</taxon>
        <taxon>Bacillales</taxon>
        <taxon>Caryophanaceae</taxon>
        <taxon>Jeotgalibacillus</taxon>
    </lineage>
</organism>
<dbReference type="AlphaFoldDB" id="A0A2S5GBI7"/>
<proteinExistence type="predicted"/>
<dbReference type="EMBL" id="PREZ01000004">
    <property type="protein sequence ID" value="PPA70370.1"/>
    <property type="molecule type" value="Genomic_DNA"/>
</dbReference>
<accession>A0A2S5GBI7</accession>
<reference evidence="1 2" key="1">
    <citation type="submission" date="2018-02" db="EMBL/GenBank/DDBJ databases">
        <title>Jeotgalibacillus proteolyticum sp. nov. a protease producing bacterium isolated from ocean sediments of Laizhou Bay.</title>
        <authorList>
            <person name="Li Y."/>
        </authorList>
    </citation>
    <scope>NUCLEOTIDE SEQUENCE [LARGE SCALE GENOMIC DNA]</scope>
    <source>
        <strain evidence="1 2">22-7</strain>
    </source>
</reference>
<comment type="caution">
    <text evidence="1">The sequence shown here is derived from an EMBL/GenBank/DDBJ whole genome shotgun (WGS) entry which is preliminary data.</text>
</comment>
<sequence length="153" mass="18578">MRRRRRIKRLFFVLIVIASLLSLAGYITYSFSADYQTKKVVEEFYTLEQEAQFAESWELLHPLMHERWEKGSYIQDRAHVFLNHFGVETFTFIIEEDIELSEWKMNKETPALKNVHKYIVIQSYQGKYGKFRFIQDVYLAKEDGEWMILWDYN</sequence>
<name>A0A2S5GBI7_9BACL</name>